<dbReference type="Pfam" id="PF13585">
    <property type="entry name" value="CHU_C"/>
    <property type="match status" value="1"/>
</dbReference>
<accession>A0ABW5LMQ8</accession>
<keyword evidence="2" id="KW-1185">Reference proteome</keyword>
<organism evidence="1 2">
    <name type="scientific">Pseudotenacibaculum haliotis</name>
    <dbReference type="NCBI Taxonomy" id="1862138"/>
    <lineage>
        <taxon>Bacteria</taxon>
        <taxon>Pseudomonadati</taxon>
        <taxon>Bacteroidota</taxon>
        <taxon>Flavobacteriia</taxon>
        <taxon>Flavobacteriales</taxon>
        <taxon>Flavobacteriaceae</taxon>
        <taxon>Pseudotenacibaculum</taxon>
    </lineage>
</organism>
<reference evidence="2" key="1">
    <citation type="journal article" date="2019" name="Int. J. Syst. Evol. Microbiol.">
        <title>The Global Catalogue of Microorganisms (GCM) 10K type strain sequencing project: providing services to taxonomists for standard genome sequencing and annotation.</title>
        <authorList>
            <consortium name="The Broad Institute Genomics Platform"/>
            <consortium name="The Broad Institute Genome Sequencing Center for Infectious Disease"/>
            <person name="Wu L."/>
            <person name="Ma J."/>
        </authorList>
    </citation>
    <scope>NUCLEOTIDE SEQUENCE [LARGE SCALE GENOMIC DNA]</scope>
    <source>
        <strain evidence="2">KCTC 52127</strain>
    </source>
</reference>
<evidence type="ECO:0000313" key="1">
    <source>
        <dbReference type="EMBL" id="MFD2566138.1"/>
    </source>
</evidence>
<sequence length="410" mass="45533">MKKIIFIAIVLLSFGVEKTFSQTTNTGVFTILPNTEVTVTKEFQNNAGAYLVNNGALYLNHHFTNNGTCTFDSQINDGTTYFVGTSMQEVAGKEASHFLNIVFDNTASDITYQLKNSVYVYGQVDFSMGIIYNDLFDGQFIFQEDADFINASNSSYVNGTVQKNGDTEFRFPIGKDGLLRSASISAPADIQDEIQATYFLENSNATHPHDLKAGIIDYVEPNEYWSISQQNGSSHVAITLTWDENTTSSHLLNAPKTSLHVLRWDGTQGFWVDEGGFVDEGNRSVTTVAEVSGYGVFTLGTIKEEHYLEGGLVVYNGVSPNGDGKNDFFFIDGIVNFPTNSVKIFNRWGVKVFETQGYNESDNVFNGTSEGRLTVNSNEKLPTGTYFYVLNYEVNNKTVKKSGYLYLNND</sequence>
<name>A0ABW5LMQ8_9FLAO</name>
<proteinExistence type="predicted"/>
<dbReference type="EMBL" id="JBHULH010000001">
    <property type="protein sequence ID" value="MFD2566138.1"/>
    <property type="molecule type" value="Genomic_DNA"/>
</dbReference>
<evidence type="ECO:0000313" key="2">
    <source>
        <dbReference type="Proteomes" id="UP001597508"/>
    </source>
</evidence>
<gene>
    <name evidence="1" type="ORF">ACFSRZ_02065</name>
</gene>
<comment type="caution">
    <text evidence="1">The sequence shown here is derived from an EMBL/GenBank/DDBJ whole genome shotgun (WGS) entry which is preliminary data.</text>
</comment>
<dbReference type="RefSeq" id="WP_379664859.1">
    <property type="nucleotide sequence ID" value="NZ_JBHULH010000001.1"/>
</dbReference>
<dbReference type="InterPro" id="IPR026341">
    <property type="entry name" value="T9SS_type_B"/>
</dbReference>
<protein>
    <submittedName>
        <fullName evidence="1">Gliding motility-associated C-terminal domain-containing protein</fullName>
    </submittedName>
</protein>
<dbReference type="Proteomes" id="UP001597508">
    <property type="component" value="Unassembled WGS sequence"/>
</dbReference>
<dbReference type="NCBIfam" id="TIGR04131">
    <property type="entry name" value="Bac_Flav_CTERM"/>
    <property type="match status" value="1"/>
</dbReference>